<dbReference type="PROSITE" id="PS00079">
    <property type="entry name" value="MULTICOPPER_OXIDASE1"/>
    <property type="match status" value="1"/>
</dbReference>
<protein>
    <submittedName>
        <fullName evidence="4">Uncharacterized copper-binding protein</fullName>
    </submittedName>
</protein>
<dbReference type="Proteomes" id="UP000254626">
    <property type="component" value="Unassembled WGS sequence"/>
</dbReference>
<feature type="chain" id="PRO_5043489069" evidence="2">
    <location>
        <begin position="32"/>
        <end position="147"/>
    </location>
</feature>
<keyword evidence="2" id="KW-0732">Signal</keyword>
<dbReference type="SUPFAM" id="SSF49503">
    <property type="entry name" value="Cupredoxins"/>
    <property type="match status" value="1"/>
</dbReference>
<sequence>MKNLLRMAAFATVVMAAQVPAASMSAQVVHADLWDQMGVMGIKLDVPSVVEGSVSFEVINSSKTMVHEMLVVKVNNFHESLPYQTNEARVIEDKVQDFGEVSELEPGQSGSLTVNLKPGKYLLLCNIPGHYEMGMFTPFIVEPKMGK</sequence>
<feature type="signal peptide" evidence="2">
    <location>
        <begin position="1"/>
        <end position="31"/>
    </location>
</feature>
<reference evidence="4 5" key="1">
    <citation type="submission" date="2018-06" db="EMBL/GenBank/DDBJ databases">
        <authorList>
            <consortium name="Pathogen Informatics"/>
            <person name="Doyle S."/>
        </authorList>
    </citation>
    <scope>NUCLEOTIDE SEQUENCE [LARGE SCALE GENOMIC DNA]</scope>
    <source>
        <strain evidence="4 5">NCTC11327</strain>
    </source>
</reference>
<organism evidence="4 5">
    <name type="scientific">Vibrio fluvialis</name>
    <dbReference type="NCBI Taxonomy" id="676"/>
    <lineage>
        <taxon>Bacteria</taxon>
        <taxon>Pseudomonadati</taxon>
        <taxon>Pseudomonadota</taxon>
        <taxon>Gammaproteobacteria</taxon>
        <taxon>Vibrionales</taxon>
        <taxon>Vibrionaceae</taxon>
        <taxon>Vibrio</taxon>
    </lineage>
</organism>
<dbReference type="InterPro" id="IPR049544">
    <property type="entry name" value="SoxE-like_C"/>
</dbReference>
<evidence type="ECO:0000256" key="1">
    <source>
        <dbReference type="ARBA" id="ARBA00022723"/>
    </source>
</evidence>
<comment type="caution">
    <text evidence="4">The sequence shown here is derived from an EMBL/GenBank/DDBJ whole genome shotgun (WGS) entry which is preliminary data.</text>
</comment>
<name>A0AAX2LW86_VIBFL</name>
<evidence type="ECO:0000256" key="2">
    <source>
        <dbReference type="SAM" id="SignalP"/>
    </source>
</evidence>
<dbReference type="GeneID" id="29384104"/>
<gene>
    <name evidence="4" type="ORF">NCTC11327_04035</name>
</gene>
<dbReference type="InterPro" id="IPR033138">
    <property type="entry name" value="Cu_oxidase_CS"/>
</dbReference>
<evidence type="ECO:0000259" key="3">
    <source>
        <dbReference type="Pfam" id="PF06525"/>
    </source>
</evidence>
<keyword evidence="1" id="KW-0479">Metal-binding</keyword>
<dbReference type="EMBL" id="UHIP01000002">
    <property type="protein sequence ID" value="SUQ27164.1"/>
    <property type="molecule type" value="Genomic_DNA"/>
</dbReference>
<dbReference type="AlphaFoldDB" id="A0AAX2LW86"/>
<dbReference type="Pfam" id="PF06525">
    <property type="entry name" value="SoxE"/>
    <property type="match status" value="1"/>
</dbReference>
<evidence type="ECO:0000313" key="5">
    <source>
        <dbReference type="Proteomes" id="UP000254626"/>
    </source>
</evidence>
<dbReference type="InterPro" id="IPR008972">
    <property type="entry name" value="Cupredoxin"/>
</dbReference>
<proteinExistence type="predicted"/>
<dbReference type="Gene3D" id="2.60.40.420">
    <property type="entry name" value="Cupredoxins - blue copper proteins"/>
    <property type="match status" value="1"/>
</dbReference>
<accession>A0AAX2LW86</accession>
<evidence type="ECO:0000313" key="4">
    <source>
        <dbReference type="EMBL" id="SUQ27164.1"/>
    </source>
</evidence>
<feature type="domain" description="Sulfocyanin-like C-terminal" evidence="3">
    <location>
        <begin position="52"/>
        <end position="142"/>
    </location>
</feature>
<dbReference type="RefSeq" id="WP_199252483.1">
    <property type="nucleotide sequence ID" value="NZ_CABLBX010000004.1"/>
</dbReference>
<dbReference type="GO" id="GO:0046872">
    <property type="term" value="F:metal ion binding"/>
    <property type="evidence" value="ECO:0007669"/>
    <property type="project" value="UniProtKB-KW"/>
</dbReference>